<evidence type="ECO:0000313" key="4">
    <source>
        <dbReference type="WBParaSite" id="Csp11.Scaffold629.g10506.t1"/>
    </source>
</evidence>
<feature type="coiled-coil region" evidence="1">
    <location>
        <begin position="55"/>
        <end position="82"/>
    </location>
</feature>
<feature type="compositionally biased region" description="Polar residues" evidence="2">
    <location>
        <begin position="320"/>
        <end position="342"/>
    </location>
</feature>
<keyword evidence="3" id="KW-1185">Reference proteome</keyword>
<evidence type="ECO:0000256" key="1">
    <source>
        <dbReference type="SAM" id="Coils"/>
    </source>
</evidence>
<dbReference type="Proteomes" id="UP000095282">
    <property type="component" value="Unplaced"/>
</dbReference>
<organism evidence="3 4">
    <name type="scientific">Caenorhabditis tropicalis</name>
    <dbReference type="NCBI Taxonomy" id="1561998"/>
    <lineage>
        <taxon>Eukaryota</taxon>
        <taxon>Metazoa</taxon>
        <taxon>Ecdysozoa</taxon>
        <taxon>Nematoda</taxon>
        <taxon>Chromadorea</taxon>
        <taxon>Rhabditida</taxon>
        <taxon>Rhabditina</taxon>
        <taxon>Rhabditomorpha</taxon>
        <taxon>Rhabditoidea</taxon>
        <taxon>Rhabditidae</taxon>
        <taxon>Peloderinae</taxon>
        <taxon>Caenorhabditis</taxon>
    </lineage>
</organism>
<feature type="coiled-coil region" evidence="1">
    <location>
        <begin position="144"/>
        <end position="185"/>
    </location>
</feature>
<evidence type="ECO:0000256" key="2">
    <source>
        <dbReference type="SAM" id="MobiDB-lite"/>
    </source>
</evidence>
<reference evidence="4" key="1">
    <citation type="submission" date="2016-11" db="UniProtKB">
        <authorList>
            <consortium name="WormBaseParasite"/>
        </authorList>
    </citation>
    <scope>IDENTIFICATION</scope>
</reference>
<name>A0A1I7TPK7_9PELO</name>
<sequence length="417" mass="47844">MSDESKQPPTTFRQFQLEFIKDQEKQFNTLQKKTQEFFETKGADVDCPWEVKLELHDAKQKIKELEEEVSWLKAENEKKASNKAPEAAEPIDTSSLIKKIAKTPPTNGIDVTVKPFTGFGEQPAGKIMRFVDWNEMTNRHKESFKKLESDQKSVKIQMEEQKKKIKELKKENKELKMDKKEISRHYEIYAKESVAKVLKREEELIGMMHNLLREAGYESNATKRAALVTKIETETLPEEKSKFASLMEKLGDFVFVDCPIRNEALLRQEYIEKLQRDAALNKINFENIIRRTEIPKIPNIPKCDGNEETSSWSKKPDTKQLVSMSSQTWGNPQSSNKPNTDSPFVSLEVELAEKFMLDAVGIDGLAEEREAWRKACRKVNNAVEAEKESEVSEGSDIEISSSPNSESTNSDGWKQVE</sequence>
<accession>A0A1I7TPK7</accession>
<evidence type="ECO:0000313" key="3">
    <source>
        <dbReference type="Proteomes" id="UP000095282"/>
    </source>
</evidence>
<keyword evidence="1" id="KW-0175">Coiled coil</keyword>
<dbReference type="WBParaSite" id="Csp11.Scaffold629.g10506.t1">
    <property type="protein sequence ID" value="Csp11.Scaffold629.g10506.t1"/>
    <property type="gene ID" value="Csp11.Scaffold629.g10506"/>
</dbReference>
<feature type="compositionally biased region" description="Low complexity" evidence="2">
    <location>
        <begin position="397"/>
        <end position="411"/>
    </location>
</feature>
<proteinExistence type="predicted"/>
<feature type="region of interest" description="Disordered" evidence="2">
    <location>
        <begin position="297"/>
        <end position="342"/>
    </location>
</feature>
<protein>
    <submittedName>
        <fullName evidence="4">Uncharacterized protein</fullName>
    </submittedName>
</protein>
<dbReference type="AlphaFoldDB" id="A0A1I7TPK7"/>
<feature type="region of interest" description="Disordered" evidence="2">
    <location>
        <begin position="382"/>
        <end position="417"/>
    </location>
</feature>